<organism evidence="5 6">
    <name type="scientific">Reticulomyxa filosa</name>
    <dbReference type="NCBI Taxonomy" id="46433"/>
    <lineage>
        <taxon>Eukaryota</taxon>
        <taxon>Sar</taxon>
        <taxon>Rhizaria</taxon>
        <taxon>Retaria</taxon>
        <taxon>Foraminifera</taxon>
        <taxon>Monothalamids</taxon>
        <taxon>Reticulomyxidae</taxon>
        <taxon>Reticulomyxa</taxon>
    </lineage>
</organism>
<accession>X6P391</accession>
<reference evidence="5 6" key="1">
    <citation type="journal article" date="2013" name="Curr. Biol.">
        <title>The Genome of the Foraminiferan Reticulomyxa filosa.</title>
        <authorList>
            <person name="Glockner G."/>
            <person name="Hulsmann N."/>
            <person name="Schleicher M."/>
            <person name="Noegel A.A."/>
            <person name="Eichinger L."/>
            <person name="Gallinger C."/>
            <person name="Pawlowski J."/>
            <person name="Sierra R."/>
            <person name="Euteneuer U."/>
            <person name="Pillet L."/>
            <person name="Moustafa A."/>
            <person name="Platzer M."/>
            <person name="Groth M."/>
            <person name="Szafranski K."/>
            <person name="Schliwa M."/>
        </authorList>
    </citation>
    <scope>NUCLEOTIDE SEQUENCE [LARGE SCALE GENOMIC DNA]</scope>
</reference>
<proteinExistence type="inferred from homology"/>
<evidence type="ECO:0000256" key="2">
    <source>
        <dbReference type="ARBA" id="ARBA00022679"/>
    </source>
</evidence>
<name>X6P391_RETFI</name>
<keyword evidence="3" id="KW-0812">Transmembrane</keyword>
<gene>
    <name evidence="5" type="ORF">RFI_04432</name>
</gene>
<evidence type="ECO:0000313" key="6">
    <source>
        <dbReference type="Proteomes" id="UP000023152"/>
    </source>
</evidence>
<dbReference type="GO" id="GO:0008146">
    <property type="term" value="F:sulfotransferase activity"/>
    <property type="evidence" value="ECO:0007669"/>
    <property type="project" value="InterPro"/>
</dbReference>
<keyword evidence="3" id="KW-0472">Membrane</keyword>
<dbReference type="Proteomes" id="UP000023152">
    <property type="component" value="Unassembled WGS sequence"/>
</dbReference>
<dbReference type="SUPFAM" id="SSF52540">
    <property type="entry name" value="P-loop containing nucleoside triphosphate hydrolases"/>
    <property type="match status" value="1"/>
</dbReference>
<dbReference type="AlphaFoldDB" id="X6P391"/>
<dbReference type="Gene3D" id="3.40.50.300">
    <property type="entry name" value="P-loop containing nucleotide triphosphate hydrolases"/>
    <property type="match status" value="1"/>
</dbReference>
<dbReference type="InterPro" id="IPR027417">
    <property type="entry name" value="P-loop_NTPase"/>
</dbReference>
<keyword evidence="6" id="KW-1185">Reference proteome</keyword>
<comment type="caution">
    <text evidence="5">The sequence shown here is derived from an EMBL/GenBank/DDBJ whole genome shotgun (WGS) entry which is preliminary data.</text>
</comment>
<dbReference type="PANTHER" id="PTHR11783">
    <property type="entry name" value="SULFOTRANSFERASE SULT"/>
    <property type="match status" value="1"/>
</dbReference>
<protein>
    <recommendedName>
        <fullName evidence="4">Sulfotransferase domain-containing protein</fullName>
    </recommendedName>
</protein>
<evidence type="ECO:0000313" key="5">
    <source>
        <dbReference type="EMBL" id="ETO32686.1"/>
    </source>
</evidence>
<evidence type="ECO:0000259" key="4">
    <source>
        <dbReference type="Pfam" id="PF00685"/>
    </source>
</evidence>
<keyword evidence="2" id="KW-0808">Transferase</keyword>
<feature type="transmembrane region" description="Helical" evidence="3">
    <location>
        <begin position="188"/>
        <end position="208"/>
    </location>
</feature>
<dbReference type="EMBL" id="ASPP01004005">
    <property type="protein sequence ID" value="ETO32686.1"/>
    <property type="molecule type" value="Genomic_DNA"/>
</dbReference>
<comment type="similarity">
    <text evidence="1">Belongs to the sulfotransferase 1 family.</text>
</comment>
<feature type="domain" description="Sulfotransferase" evidence="4">
    <location>
        <begin position="11"/>
        <end position="193"/>
    </location>
</feature>
<dbReference type="Pfam" id="PF00685">
    <property type="entry name" value="Sulfotransfer_1"/>
    <property type="match status" value="1"/>
</dbReference>
<dbReference type="InterPro" id="IPR000863">
    <property type="entry name" value="Sulfotransferase_dom"/>
</dbReference>
<evidence type="ECO:0000256" key="1">
    <source>
        <dbReference type="ARBA" id="ARBA00005771"/>
    </source>
</evidence>
<evidence type="ECO:0000256" key="3">
    <source>
        <dbReference type="SAM" id="Phobius"/>
    </source>
</evidence>
<sequence>MVQQNFECDEHDVFIVTYPKCGTTWVQKICVELMKCVDHKYKADITTNNEEKVQQQTDETQNSETELSLQTLYLSGRWSRILWLEKWMSQTSDSISAIQFFWNQTQQQQQLSCQKESSQCDSTLVRKRYPFFRFWKTHSCTSMFPVYKWHKHAKIIVMLRNPKDVVVSYYEHLKTVGSPVFTVSFQQFLYAFALGLVPGVFLWLYFFFF</sequence>
<dbReference type="OrthoDB" id="6506646at2759"/>
<keyword evidence="3" id="KW-1133">Transmembrane helix</keyword>